<dbReference type="GO" id="GO:0003677">
    <property type="term" value="F:DNA binding"/>
    <property type="evidence" value="ECO:0007669"/>
    <property type="project" value="InterPro"/>
</dbReference>
<evidence type="ECO:0000313" key="4">
    <source>
        <dbReference type="Proteomes" id="UP000281985"/>
    </source>
</evidence>
<feature type="transmembrane region" description="Helical" evidence="1">
    <location>
        <begin position="182"/>
        <end position="202"/>
    </location>
</feature>
<evidence type="ECO:0000256" key="1">
    <source>
        <dbReference type="SAM" id="Phobius"/>
    </source>
</evidence>
<dbReference type="AlphaFoldDB" id="A0A3M0GDF3"/>
<dbReference type="InterPro" id="IPR007492">
    <property type="entry name" value="LytTR_DNA-bd_dom"/>
</dbReference>
<dbReference type="Gene3D" id="2.40.50.1020">
    <property type="entry name" value="LytTr DNA-binding domain"/>
    <property type="match status" value="1"/>
</dbReference>
<comment type="caution">
    <text evidence="3">The sequence shown here is derived from an EMBL/GenBank/DDBJ whole genome shotgun (WGS) entry which is preliminary data.</text>
</comment>
<gene>
    <name evidence="3" type="ORF">EAX61_04010</name>
</gene>
<keyword evidence="1" id="KW-0472">Membrane</keyword>
<feature type="transmembrane region" description="Helical" evidence="1">
    <location>
        <begin position="6"/>
        <end position="30"/>
    </location>
</feature>
<dbReference type="Proteomes" id="UP000281985">
    <property type="component" value="Unassembled WGS sequence"/>
</dbReference>
<proteinExistence type="predicted"/>
<keyword evidence="1" id="KW-0812">Transmembrane</keyword>
<organism evidence="3 4">
    <name type="scientific">Dokdonia sinensis</name>
    <dbReference type="NCBI Taxonomy" id="2479847"/>
    <lineage>
        <taxon>Bacteria</taxon>
        <taxon>Pseudomonadati</taxon>
        <taxon>Bacteroidota</taxon>
        <taxon>Flavobacteriia</taxon>
        <taxon>Flavobacteriales</taxon>
        <taxon>Flavobacteriaceae</taxon>
        <taxon>Dokdonia</taxon>
    </lineage>
</organism>
<name>A0A3M0GDF3_9FLAO</name>
<accession>A0A3M0GDF3</accession>
<dbReference type="Pfam" id="PF04397">
    <property type="entry name" value="LytTR"/>
    <property type="match status" value="1"/>
</dbReference>
<keyword evidence="1" id="KW-1133">Transmembrane helix</keyword>
<dbReference type="RefSeq" id="WP_121916387.1">
    <property type="nucleotide sequence ID" value="NZ_REFV01000003.1"/>
</dbReference>
<feature type="domain" description="HTH LytTR-type" evidence="2">
    <location>
        <begin position="269"/>
        <end position="375"/>
    </location>
</feature>
<dbReference type="PROSITE" id="PS50930">
    <property type="entry name" value="HTH_LYTTR"/>
    <property type="match status" value="1"/>
</dbReference>
<evidence type="ECO:0000313" key="3">
    <source>
        <dbReference type="EMBL" id="RMB62750.1"/>
    </source>
</evidence>
<dbReference type="SMART" id="SM00850">
    <property type="entry name" value="LytTR"/>
    <property type="match status" value="1"/>
</dbReference>
<dbReference type="OrthoDB" id="735914at2"/>
<dbReference type="EMBL" id="REFV01000003">
    <property type="protein sequence ID" value="RMB62750.1"/>
    <property type="molecule type" value="Genomic_DNA"/>
</dbReference>
<sequence>MKNYRIYSYITLGFALFFFVISLFSTPYFVRHTIKSSLENDIAAGKQEASQMALLSGELLNKNVDKQFVIESIQKAIANTNNENVFLSVIDWSGKVVSYPDVTNIGISTSDSSNEVATMESLITPDELYEIITSKLLEGNQNIGSNIIYIKSIPNSDLIVATHINEKKIQEKIDRTRNQFNIAFLILGLLTLLFTLSIIRYLSSFYEKLLDQKTIKIEDSVLSLSKLNSSLDAYQKNLLELKKSQVQLPEEQTQETPVQNIEKSKQRLLTYVRNELVSIPTEDIAYIYVDNTITYVIRKDGKRSTTNDSLDQIFSSLDEQLFFRANRQIIVAIHAIETITKFGNSALKIQTDPESEVEIVIGKNKAASFKQWLDL</sequence>
<protein>
    <submittedName>
        <fullName evidence="3">LytTR family transcriptional regulator</fullName>
    </submittedName>
</protein>
<reference evidence="3 4" key="1">
    <citation type="submission" date="2018-10" db="EMBL/GenBank/DDBJ databases">
        <title>Dokdonia luteus sp. nov., isolated from sea water.</title>
        <authorList>
            <person name="Zhou L.Y."/>
            <person name="Du Z.J."/>
        </authorList>
    </citation>
    <scope>NUCLEOTIDE SEQUENCE [LARGE SCALE GENOMIC DNA]</scope>
    <source>
        <strain evidence="3 4">SH27</strain>
    </source>
</reference>
<keyword evidence="4" id="KW-1185">Reference proteome</keyword>
<evidence type="ECO:0000259" key="2">
    <source>
        <dbReference type="PROSITE" id="PS50930"/>
    </source>
</evidence>